<accession>A0AAT9H780</accession>
<proteinExistence type="predicted"/>
<protein>
    <recommendedName>
        <fullName evidence="2">Anti-bacteriophage protein A/HamA C-terminal domain-containing protein</fullName>
    </recommendedName>
</protein>
<sequence>MHIFEKHDIIITEDVINNYADNYIELRSKIAYDYDVDNDPKFKNLGFSTEQLKKIIKKNTIPIRNSTLPMSDIYRSDLGEMILTTYFDKENEEFGESFIIPLKNIWDREHNDLPGRGIDVTGYKYNSDKIEILIGEAKVSEEMKNPPQASKEIFNEQKKYTENKEYFKRRISNYSKKLSPEHAKNFMLVIVALECEAEDVYDILYGCCLVRDSSCYDDADYGKMKINSNNFDPNKIHFVIPTFDKSIKDTIDLFYNKVAEKINE</sequence>
<dbReference type="EMBL" id="AP031573">
    <property type="protein sequence ID" value="BFM45264.1"/>
    <property type="molecule type" value="Genomic_DNA"/>
</dbReference>
<organism evidence="1">
    <name type="scientific">Flavobacterium sp. CFS9</name>
    <dbReference type="NCBI Taxonomy" id="3143118"/>
    <lineage>
        <taxon>Bacteria</taxon>
        <taxon>Pseudomonadati</taxon>
        <taxon>Bacteroidota</taxon>
        <taxon>Flavobacteriia</taxon>
        <taxon>Flavobacteriales</taxon>
        <taxon>Flavobacteriaceae</taxon>
        <taxon>Flavobacterium</taxon>
    </lineage>
</organism>
<dbReference type="AlphaFoldDB" id="A0AAT9H780"/>
<reference evidence="1" key="1">
    <citation type="submission" date="2024-05" db="EMBL/GenBank/DDBJ databases">
        <title>Whole-Genome Sequence of CFS9, a Potential Fish Probiotic Isolated from the Body Surface of Silurus asotus.</title>
        <authorList>
            <person name="Kojima M."/>
            <person name="Tobioka K."/>
            <person name="Yokota K."/>
            <person name="Nakatani H."/>
            <person name="Hori K."/>
            <person name="Tamaru Y."/>
            <person name="Okazaki F."/>
        </authorList>
    </citation>
    <scope>NUCLEOTIDE SEQUENCE</scope>
    <source>
        <strain evidence="1">CFS9</strain>
    </source>
</reference>
<name>A0AAT9H780_9FLAO</name>
<dbReference type="RefSeq" id="WP_369616264.1">
    <property type="nucleotide sequence ID" value="NZ_AP031573.1"/>
</dbReference>
<gene>
    <name evidence="1" type="ORF">CFS9_39050</name>
</gene>
<evidence type="ECO:0000313" key="1">
    <source>
        <dbReference type="EMBL" id="BFM45264.1"/>
    </source>
</evidence>
<evidence type="ECO:0008006" key="2">
    <source>
        <dbReference type="Google" id="ProtNLM"/>
    </source>
</evidence>